<dbReference type="AlphaFoldDB" id="A0AAW1N208"/>
<protein>
    <submittedName>
        <fullName evidence="1">Uncharacterized protein</fullName>
    </submittedName>
</protein>
<gene>
    <name evidence="1" type="ORF">QE152_g3717</name>
</gene>
<proteinExistence type="predicted"/>
<sequence length="149" mass="16834">MMNFKHPGLRTDHIPNSLESLVLNLQQKLSNDEFQTSRVTNRPYSECENSNKFETNAGSSSSLEKHCTPEQICSLHKAKFRTKPKSQRAKGKSAILKDTPGRNLLEQQYNKKLVSSATEKIIGGNQTKVYEYGTFSKAEVIFNDLSTHI</sequence>
<organism evidence="1 2">
    <name type="scientific">Popillia japonica</name>
    <name type="common">Japanese beetle</name>
    <dbReference type="NCBI Taxonomy" id="7064"/>
    <lineage>
        <taxon>Eukaryota</taxon>
        <taxon>Metazoa</taxon>
        <taxon>Ecdysozoa</taxon>
        <taxon>Arthropoda</taxon>
        <taxon>Hexapoda</taxon>
        <taxon>Insecta</taxon>
        <taxon>Pterygota</taxon>
        <taxon>Neoptera</taxon>
        <taxon>Endopterygota</taxon>
        <taxon>Coleoptera</taxon>
        <taxon>Polyphaga</taxon>
        <taxon>Scarabaeiformia</taxon>
        <taxon>Scarabaeidae</taxon>
        <taxon>Rutelinae</taxon>
        <taxon>Popillia</taxon>
    </lineage>
</organism>
<keyword evidence="2" id="KW-1185">Reference proteome</keyword>
<dbReference type="Proteomes" id="UP001458880">
    <property type="component" value="Unassembled WGS sequence"/>
</dbReference>
<name>A0AAW1N208_POPJA</name>
<evidence type="ECO:0000313" key="1">
    <source>
        <dbReference type="EMBL" id="KAK9753208.1"/>
    </source>
</evidence>
<reference evidence="1 2" key="1">
    <citation type="journal article" date="2024" name="BMC Genomics">
        <title>De novo assembly and annotation of Popillia japonica's genome with initial clues to its potential as an invasive pest.</title>
        <authorList>
            <person name="Cucini C."/>
            <person name="Boschi S."/>
            <person name="Funari R."/>
            <person name="Cardaioli E."/>
            <person name="Iannotti N."/>
            <person name="Marturano G."/>
            <person name="Paoli F."/>
            <person name="Bruttini M."/>
            <person name="Carapelli A."/>
            <person name="Frati F."/>
            <person name="Nardi F."/>
        </authorList>
    </citation>
    <scope>NUCLEOTIDE SEQUENCE [LARGE SCALE GENOMIC DNA]</scope>
    <source>
        <strain evidence="1">DMR45628</strain>
    </source>
</reference>
<evidence type="ECO:0000313" key="2">
    <source>
        <dbReference type="Proteomes" id="UP001458880"/>
    </source>
</evidence>
<dbReference type="EMBL" id="JASPKY010000015">
    <property type="protein sequence ID" value="KAK9753208.1"/>
    <property type="molecule type" value="Genomic_DNA"/>
</dbReference>
<accession>A0AAW1N208</accession>
<comment type="caution">
    <text evidence="1">The sequence shown here is derived from an EMBL/GenBank/DDBJ whole genome shotgun (WGS) entry which is preliminary data.</text>
</comment>